<gene>
    <name evidence="1" type="ORF">U9M48_018940</name>
</gene>
<dbReference type="AlphaFoldDB" id="A0AAQ3TB82"/>
<dbReference type="EMBL" id="CP144748">
    <property type="protein sequence ID" value="WVZ70263.1"/>
    <property type="molecule type" value="Genomic_DNA"/>
</dbReference>
<name>A0AAQ3TB82_PASNO</name>
<keyword evidence="2" id="KW-1185">Reference proteome</keyword>
<accession>A0AAQ3TB82</accession>
<proteinExistence type="predicted"/>
<reference evidence="1 2" key="1">
    <citation type="submission" date="2024-02" db="EMBL/GenBank/DDBJ databases">
        <title>High-quality chromosome-scale genome assembly of Pensacola bahiagrass (Paspalum notatum Flugge var. saurae).</title>
        <authorList>
            <person name="Vega J.M."/>
            <person name="Podio M."/>
            <person name="Orjuela J."/>
            <person name="Siena L.A."/>
            <person name="Pessino S.C."/>
            <person name="Combes M.C."/>
            <person name="Mariac C."/>
            <person name="Albertini E."/>
            <person name="Pupilli F."/>
            <person name="Ortiz J.P.A."/>
            <person name="Leblanc O."/>
        </authorList>
    </citation>
    <scope>NUCLEOTIDE SEQUENCE [LARGE SCALE GENOMIC DNA]</scope>
    <source>
        <strain evidence="1">R1</strain>
        <tissue evidence="1">Leaf</tissue>
    </source>
</reference>
<sequence length="187" mass="20515">MVANRLPAALGPLLTISGLLIWIKAVLTVACKEIEAICRWFFWARADSLDWGKCAVSWAVVARPNALGGLGGGEPQAHQLGIADEVAVVAKDGEMTAPGLLCRSRCARKQELLLRPPPTLWQPQEQFALDRSINCRVVSSIAPILFNFVWARAKRSRTVAEALPQRRWVRDIDGGLSVAAIINYMCL</sequence>
<evidence type="ECO:0000313" key="1">
    <source>
        <dbReference type="EMBL" id="WVZ70263.1"/>
    </source>
</evidence>
<dbReference type="Proteomes" id="UP001341281">
    <property type="component" value="Chromosome 04"/>
</dbReference>
<protein>
    <submittedName>
        <fullName evidence="1">Uncharacterized protein</fullName>
    </submittedName>
</protein>
<evidence type="ECO:0000313" key="2">
    <source>
        <dbReference type="Proteomes" id="UP001341281"/>
    </source>
</evidence>
<organism evidence="1 2">
    <name type="scientific">Paspalum notatum var. saurae</name>
    <dbReference type="NCBI Taxonomy" id="547442"/>
    <lineage>
        <taxon>Eukaryota</taxon>
        <taxon>Viridiplantae</taxon>
        <taxon>Streptophyta</taxon>
        <taxon>Embryophyta</taxon>
        <taxon>Tracheophyta</taxon>
        <taxon>Spermatophyta</taxon>
        <taxon>Magnoliopsida</taxon>
        <taxon>Liliopsida</taxon>
        <taxon>Poales</taxon>
        <taxon>Poaceae</taxon>
        <taxon>PACMAD clade</taxon>
        <taxon>Panicoideae</taxon>
        <taxon>Andropogonodae</taxon>
        <taxon>Paspaleae</taxon>
        <taxon>Paspalinae</taxon>
        <taxon>Paspalum</taxon>
    </lineage>
</organism>